<reference evidence="12" key="1">
    <citation type="submission" date="2020-10" db="EMBL/GenBank/DDBJ databases">
        <title>Feather gene expression reveals the developmental basis of iridescence in African starlings.</title>
        <authorList>
            <person name="Rubenstein D.R."/>
        </authorList>
    </citation>
    <scope>NUCLEOTIDE SEQUENCE</scope>
    <source>
        <strain evidence="12">SS15</strain>
        <tissue evidence="12">Liver</tissue>
    </source>
</reference>
<evidence type="ECO:0000259" key="11">
    <source>
        <dbReference type="PROSITE" id="PS50195"/>
    </source>
</evidence>
<proteinExistence type="inferred from homology"/>
<dbReference type="GO" id="GO:0005768">
    <property type="term" value="C:endosome"/>
    <property type="evidence" value="ECO:0007669"/>
    <property type="project" value="UniProtKB-SubCell"/>
</dbReference>
<evidence type="ECO:0000256" key="6">
    <source>
        <dbReference type="ARBA" id="ARBA00022753"/>
    </source>
</evidence>
<name>A0A835P1R5_9PASS</name>
<comment type="similarity">
    <text evidence="3">Belongs to the sorting nexin family.</text>
</comment>
<dbReference type="GO" id="GO:0016050">
    <property type="term" value="P:vesicle organization"/>
    <property type="evidence" value="ECO:0007669"/>
    <property type="project" value="TreeGrafter"/>
</dbReference>
<dbReference type="EMBL" id="JADDUC010000011">
    <property type="protein sequence ID" value="KAG0129938.1"/>
    <property type="molecule type" value="Genomic_DNA"/>
</dbReference>
<comment type="caution">
    <text evidence="12">The sequence shown here is derived from an EMBL/GenBank/DDBJ whole genome shotgun (WGS) entry which is preliminary data.</text>
</comment>
<evidence type="ECO:0000313" key="14">
    <source>
        <dbReference type="Proteomes" id="UP000618051"/>
    </source>
</evidence>
<evidence type="ECO:0000256" key="1">
    <source>
        <dbReference type="ARBA" id="ARBA00004177"/>
    </source>
</evidence>
<dbReference type="PANTHER" id="PTHR46209">
    <property type="entry name" value="PX DOMAIN-CONTAINING PROTEIN"/>
    <property type="match status" value="1"/>
</dbReference>
<keyword evidence="8" id="KW-0446">Lipid-binding</keyword>
<dbReference type="GO" id="GO:0006886">
    <property type="term" value="P:intracellular protein transport"/>
    <property type="evidence" value="ECO:0007669"/>
    <property type="project" value="InterPro"/>
</dbReference>
<evidence type="ECO:0000256" key="10">
    <source>
        <dbReference type="ARBA" id="ARBA00029433"/>
    </source>
</evidence>
<evidence type="ECO:0000256" key="5">
    <source>
        <dbReference type="ARBA" id="ARBA00022490"/>
    </source>
</evidence>
<dbReference type="SMART" id="SM00312">
    <property type="entry name" value="PX"/>
    <property type="match status" value="1"/>
</dbReference>
<dbReference type="GO" id="GO:0060271">
    <property type="term" value="P:cilium assembly"/>
    <property type="evidence" value="ECO:0007669"/>
    <property type="project" value="TreeGrafter"/>
</dbReference>
<evidence type="ECO:0000256" key="4">
    <source>
        <dbReference type="ARBA" id="ARBA00022448"/>
    </source>
</evidence>
<reference evidence="13" key="3">
    <citation type="submission" date="2022-01" db="EMBL/GenBank/DDBJ databases">
        <authorList>
            <person name="Rubenstein D.R."/>
        </authorList>
    </citation>
    <scope>NUCLEOTIDE SEQUENCE</scope>
    <source>
        <strain evidence="13">SS15</strain>
        <tissue evidence="13">Liver</tissue>
    </source>
</reference>
<keyword evidence="6" id="KW-0967">Endosome</keyword>
<evidence type="ECO:0000313" key="13">
    <source>
        <dbReference type="EMBL" id="KAI1242795.1"/>
    </source>
</evidence>
<dbReference type="Gene3D" id="3.30.1520.10">
    <property type="entry name" value="Phox-like domain"/>
    <property type="match status" value="1"/>
</dbReference>
<evidence type="ECO:0000256" key="3">
    <source>
        <dbReference type="ARBA" id="ARBA00010883"/>
    </source>
</evidence>
<dbReference type="Pfam" id="PF00787">
    <property type="entry name" value="PX"/>
    <property type="match status" value="1"/>
</dbReference>
<dbReference type="PROSITE" id="PS50195">
    <property type="entry name" value="PX"/>
    <property type="match status" value="1"/>
</dbReference>
<organism evidence="12">
    <name type="scientific">Lamprotornis superbus</name>
    <dbReference type="NCBI Taxonomy" id="245042"/>
    <lineage>
        <taxon>Eukaryota</taxon>
        <taxon>Metazoa</taxon>
        <taxon>Chordata</taxon>
        <taxon>Craniata</taxon>
        <taxon>Vertebrata</taxon>
        <taxon>Euteleostomi</taxon>
        <taxon>Archelosauria</taxon>
        <taxon>Archosauria</taxon>
        <taxon>Dinosauria</taxon>
        <taxon>Saurischia</taxon>
        <taxon>Theropoda</taxon>
        <taxon>Coelurosauria</taxon>
        <taxon>Aves</taxon>
        <taxon>Neognathae</taxon>
        <taxon>Neoaves</taxon>
        <taxon>Telluraves</taxon>
        <taxon>Australaves</taxon>
        <taxon>Passeriformes</taxon>
        <taxon>Sturnidae</taxon>
        <taxon>Lamprotornis</taxon>
    </lineage>
</organism>
<dbReference type="CDD" id="cd06898">
    <property type="entry name" value="PX_SNX10"/>
    <property type="match status" value="1"/>
</dbReference>
<dbReference type="EMBL" id="JADDUC020000001">
    <property type="protein sequence ID" value="KAI1242795.1"/>
    <property type="molecule type" value="Genomic_DNA"/>
</dbReference>
<protein>
    <recommendedName>
        <fullName evidence="11">PX domain-containing protein</fullName>
    </recommendedName>
</protein>
<keyword evidence="7" id="KW-0653">Protein transport</keyword>
<dbReference type="InterPro" id="IPR043544">
    <property type="entry name" value="SNX10/11"/>
</dbReference>
<evidence type="ECO:0000256" key="2">
    <source>
        <dbReference type="ARBA" id="ARBA00004496"/>
    </source>
</evidence>
<feature type="domain" description="PX" evidence="11">
    <location>
        <begin position="58"/>
        <end position="175"/>
    </location>
</feature>
<keyword evidence="4" id="KW-0813">Transport</keyword>
<dbReference type="GO" id="GO:1901981">
    <property type="term" value="F:phosphatidylinositol phosphate binding"/>
    <property type="evidence" value="ECO:0007669"/>
    <property type="project" value="TreeGrafter"/>
</dbReference>
<accession>A0A835P1R5</accession>
<dbReference type="OrthoDB" id="5227681at2759"/>
<evidence type="ECO:0000256" key="7">
    <source>
        <dbReference type="ARBA" id="ARBA00022927"/>
    </source>
</evidence>
<gene>
    <name evidence="13" type="ORF">IHE44_0000346</name>
    <name evidence="12" type="ORF">IHE44_000540</name>
</gene>
<sequence length="253" mass="29706">MSDRELRRVPISDAQLRLMGRLEQKCPSAASSAVLLVSVDYKCGKSLKYLPHSPLHEFVTVLVRDPRIQKEDSWHSYIDYEIFIHTNSICFTRKTSCVRRRYREFVWLRQRLQSNAVLIQLPELPSKTPFFNMNNPNHVDHRRQGLQEFLEKILQDALLLSDSRLHLFLQTQLSPEDMEACVSGQTKYSVADAIHSFASLNRRFPIEDEERKKGKNDADSDSERNLWLLLKKEHFKPGNFRNNRLLNRQPMNI</sequence>
<dbReference type="InterPro" id="IPR036871">
    <property type="entry name" value="PX_dom_sf"/>
</dbReference>
<keyword evidence="5" id="KW-0963">Cytoplasm</keyword>
<dbReference type="PANTHER" id="PTHR46209:SF2">
    <property type="entry name" value="SORTING NEXIN-10"/>
    <property type="match status" value="1"/>
</dbReference>
<keyword evidence="14" id="KW-1185">Reference proteome</keyword>
<dbReference type="SUPFAM" id="SSF64268">
    <property type="entry name" value="PX domain"/>
    <property type="match status" value="1"/>
</dbReference>
<dbReference type="Proteomes" id="UP000618051">
    <property type="component" value="Unassembled WGS sequence"/>
</dbReference>
<comment type="subcellular location">
    <subcellularLocation>
        <location evidence="2">Cytoplasm</location>
    </subcellularLocation>
    <subcellularLocation>
        <location evidence="10">Endomembrane system</location>
        <topology evidence="10">Peripheral membrane protein</topology>
        <orientation evidence="10">Cytoplasmic side</orientation>
    </subcellularLocation>
    <subcellularLocation>
        <location evidence="1">Endosome</location>
    </subcellularLocation>
</comment>
<evidence type="ECO:0000313" key="12">
    <source>
        <dbReference type="EMBL" id="KAG0129938.1"/>
    </source>
</evidence>
<dbReference type="FunFam" id="3.30.1520.10:FF:000012">
    <property type="entry name" value="Sorting nexin 10"/>
    <property type="match status" value="1"/>
</dbReference>
<dbReference type="InterPro" id="IPR001683">
    <property type="entry name" value="PX_dom"/>
</dbReference>
<evidence type="ECO:0000256" key="9">
    <source>
        <dbReference type="ARBA" id="ARBA00023136"/>
    </source>
</evidence>
<reference evidence="13 14" key="2">
    <citation type="journal article" date="2021" name="J. Hered.">
        <title>Feather Gene Expression Elucidates the Developmental Basis of Plumage Iridescence in African Starlings.</title>
        <authorList>
            <person name="Rubenstein D.R."/>
            <person name="Corvelo A."/>
            <person name="MacManes M.D."/>
            <person name="Maia R."/>
            <person name="Narzisi G."/>
            <person name="Rousaki A."/>
            <person name="Vandenabeele P."/>
            <person name="Shawkey M.D."/>
            <person name="Solomon J."/>
        </authorList>
    </citation>
    <scope>NUCLEOTIDE SEQUENCE [LARGE SCALE GENOMIC DNA]</scope>
    <source>
        <strain evidence="13">SS15</strain>
    </source>
</reference>
<dbReference type="AlphaFoldDB" id="A0A835P1R5"/>
<evidence type="ECO:0000256" key="8">
    <source>
        <dbReference type="ARBA" id="ARBA00023121"/>
    </source>
</evidence>
<keyword evidence="9" id="KW-0472">Membrane</keyword>